<dbReference type="KEGG" id="pbd:PBOR_21830"/>
<dbReference type="HOGENOM" id="CLU_945638_0_0_9"/>
<dbReference type="EMBL" id="CP009285">
    <property type="protein sequence ID" value="AIQ59289.1"/>
    <property type="molecule type" value="Genomic_DNA"/>
</dbReference>
<dbReference type="AlphaFoldDB" id="A0A089MS48"/>
<protein>
    <submittedName>
        <fullName evidence="1">Uncharacterized protein</fullName>
    </submittedName>
</protein>
<dbReference type="Proteomes" id="UP000029518">
    <property type="component" value="Chromosome"/>
</dbReference>
<sequence length="330" mass="37866">MMDLKLAQSFALIALNAQNSLYMTNAKKVSLRSMAAAVILEAYLEGCSTQADNGLTFRQEVLEKSSSTLYRETVLLPLLHNHAEVQGDLEWWLKKASMLSNKKLKKFEIAISDYLKAMNVLEEIPSLLGSDMYYDSAGVEMKAYRSNNGVYTSITENLRAEILEEGTVTDEIICMLWLLRESGCMHDFFSRTELEKINTRMHDLYRSNLWAKSLFRIQIHHGIELGIKQFLQMKSSFVKTYAGSSINFFFPFLERSQAVFVETEAWFDNSNKRLNSVLTRLESYGHEVKVIERGSIATIQIDNLLYDAMPHYVMMRVPIQGVRLVPKRPL</sequence>
<organism evidence="1 2">
    <name type="scientific">Paenibacillus borealis</name>
    <dbReference type="NCBI Taxonomy" id="160799"/>
    <lineage>
        <taxon>Bacteria</taxon>
        <taxon>Bacillati</taxon>
        <taxon>Bacillota</taxon>
        <taxon>Bacilli</taxon>
        <taxon>Bacillales</taxon>
        <taxon>Paenibacillaceae</taxon>
        <taxon>Paenibacillus</taxon>
    </lineage>
</organism>
<keyword evidence="2" id="KW-1185">Reference proteome</keyword>
<gene>
    <name evidence="1" type="ORF">PBOR_21830</name>
</gene>
<evidence type="ECO:0000313" key="1">
    <source>
        <dbReference type="EMBL" id="AIQ59289.1"/>
    </source>
</evidence>
<accession>A0A089MS48</accession>
<name>A0A089MS48_PAEBO</name>
<reference evidence="1" key="1">
    <citation type="submission" date="2014-08" db="EMBL/GenBank/DDBJ databases">
        <title>Comparative genomics of the Paenibacillus odorifer group.</title>
        <authorList>
            <person name="den Bakker H.C."/>
            <person name="Tsai Y.-C.Y.-C."/>
            <person name="Martin N."/>
            <person name="Korlach J."/>
            <person name="Wiedmann M."/>
        </authorList>
    </citation>
    <scope>NUCLEOTIDE SEQUENCE [LARGE SCALE GENOMIC DNA]</scope>
    <source>
        <strain evidence="1">DSM 13188</strain>
    </source>
</reference>
<proteinExistence type="predicted"/>
<dbReference type="RefSeq" id="WP_042215017.1">
    <property type="nucleotide sequence ID" value="NZ_CP009285.1"/>
</dbReference>
<evidence type="ECO:0000313" key="2">
    <source>
        <dbReference type="Proteomes" id="UP000029518"/>
    </source>
</evidence>